<keyword evidence="1" id="KW-1133">Transmembrane helix</keyword>
<protein>
    <submittedName>
        <fullName evidence="2">Uncharacterized protein</fullName>
    </submittedName>
</protein>
<dbReference type="AlphaFoldDB" id="A0A7S2BCD8"/>
<accession>A0A7S2BCD8</accession>
<evidence type="ECO:0000256" key="1">
    <source>
        <dbReference type="SAM" id="Phobius"/>
    </source>
</evidence>
<name>A0A7S2BCD8_9DINO</name>
<proteinExistence type="predicted"/>
<evidence type="ECO:0000313" key="2">
    <source>
        <dbReference type="EMBL" id="CAD9392392.1"/>
    </source>
</evidence>
<feature type="transmembrane region" description="Helical" evidence="1">
    <location>
        <begin position="75"/>
        <end position="93"/>
    </location>
</feature>
<sequence length="194" mass="20517">MYGALDATKKSNDLLNVGGEDLEDAASGIFVEPGQPLEASRVLAALLQLFLWVGAWGAVDALVWLAAADRPEWRFTLYSLTAASGAVAAPLLLRAKRKAAKHGGGTSGSAAQDCGHLLGTPETFHVLGFAVAVALCAGLWGMIDSLVEVVAGERNDRQFVWYLFLTVVASLGVAVHHQFWPHQVLGVVGQLTIV</sequence>
<keyword evidence="1" id="KW-0812">Transmembrane</keyword>
<gene>
    <name evidence="2" type="ORF">AAND1436_LOCUS10225</name>
</gene>
<keyword evidence="1" id="KW-0472">Membrane</keyword>
<organism evidence="2">
    <name type="scientific">Alexandrium andersonii</name>
    <dbReference type="NCBI Taxonomy" id="327968"/>
    <lineage>
        <taxon>Eukaryota</taxon>
        <taxon>Sar</taxon>
        <taxon>Alveolata</taxon>
        <taxon>Dinophyceae</taxon>
        <taxon>Gonyaulacales</taxon>
        <taxon>Pyrocystaceae</taxon>
        <taxon>Alexandrium</taxon>
    </lineage>
</organism>
<dbReference type="EMBL" id="HBGQ01020576">
    <property type="protein sequence ID" value="CAD9392392.1"/>
    <property type="molecule type" value="Transcribed_RNA"/>
</dbReference>
<feature type="transmembrane region" description="Helical" evidence="1">
    <location>
        <begin position="159"/>
        <end position="179"/>
    </location>
</feature>
<feature type="transmembrane region" description="Helical" evidence="1">
    <location>
        <begin position="126"/>
        <end position="147"/>
    </location>
</feature>
<feature type="transmembrane region" description="Helical" evidence="1">
    <location>
        <begin position="42"/>
        <end position="68"/>
    </location>
</feature>
<reference evidence="2" key="1">
    <citation type="submission" date="2021-01" db="EMBL/GenBank/DDBJ databases">
        <authorList>
            <person name="Corre E."/>
            <person name="Pelletier E."/>
            <person name="Niang G."/>
            <person name="Scheremetjew M."/>
            <person name="Finn R."/>
            <person name="Kale V."/>
            <person name="Holt S."/>
            <person name="Cochrane G."/>
            <person name="Meng A."/>
            <person name="Brown T."/>
            <person name="Cohen L."/>
        </authorList>
    </citation>
    <scope>NUCLEOTIDE SEQUENCE</scope>
    <source>
        <strain evidence="2">CCMP2222</strain>
    </source>
</reference>